<comment type="caution">
    <text evidence="1">The sequence shown here is derived from an EMBL/GenBank/DDBJ whole genome shotgun (WGS) entry which is preliminary data.</text>
</comment>
<evidence type="ECO:0000313" key="2">
    <source>
        <dbReference type="Proteomes" id="UP000268727"/>
    </source>
</evidence>
<protein>
    <submittedName>
        <fullName evidence="1">Uncharacterized protein</fullName>
    </submittedName>
</protein>
<accession>A0A3N1H178</accession>
<evidence type="ECO:0000313" key="1">
    <source>
        <dbReference type="EMBL" id="ROP36293.1"/>
    </source>
</evidence>
<dbReference type="AlphaFoldDB" id="A0A3N1H178"/>
<organism evidence="1 2">
    <name type="scientific">Saccharothrix texasensis</name>
    <dbReference type="NCBI Taxonomy" id="103734"/>
    <lineage>
        <taxon>Bacteria</taxon>
        <taxon>Bacillati</taxon>
        <taxon>Actinomycetota</taxon>
        <taxon>Actinomycetes</taxon>
        <taxon>Pseudonocardiales</taxon>
        <taxon>Pseudonocardiaceae</taxon>
        <taxon>Saccharothrix</taxon>
    </lineage>
</organism>
<dbReference type="RefSeq" id="WP_148088722.1">
    <property type="nucleotide sequence ID" value="NZ_RJKM01000001.1"/>
</dbReference>
<keyword evidence="2" id="KW-1185">Reference proteome</keyword>
<proteinExistence type="predicted"/>
<reference evidence="1 2" key="1">
    <citation type="submission" date="2018-11" db="EMBL/GenBank/DDBJ databases">
        <title>Sequencing the genomes of 1000 actinobacteria strains.</title>
        <authorList>
            <person name="Klenk H.-P."/>
        </authorList>
    </citation>
    <scope>NUCLEOTIDE SEQUENCE [LARGE SCALE GENOMIC DNA]</scope>
    <source>
        <strain evidence="1 2">DSM 44231</strain>
    </source>
</reference>
<gene>
    <name evidence="1" type="ORF">EDD40_1558</name>
</gene>
<dbReference type="EMBL" id="RJKM01000001">
    <property type="protein sequence ID" value="ROP36293.1"/>
    <property type="molecule type" value="Genomic_DNA"/>
</dbReference>
<dbReference type="OrthoDB" id="4753899at2"/>
<name>A0A3N1H178_9PSEU</name>
<sequence>MAWTAPMTAVANSVFSAAQFNLHVRDNLNETAPAKATAAGRFLVTSGANSVTERVITEANVDTSQTTTSTSATDLTTVGPSVTVTTGTSALVLWSCEMTNNTSGQVSLTDFVVTGASSRAASDATALKLMPSAAGSYPNRSGVHTLLTGLTPGANTFTLKYWVGGGTGSFAYRRITVLGL</sequence>
<dbReference type="Proteomes" id="UP000268727">
    <property type="component" value="Unassembled WGS sequence"/>
</dbReference>